<reference evidence="1 2" key="1">
    <citation type="journal article" date="2019" name="Environ. Microbiol.">
        <title>Genomics insights into ecotype formation of ammonia-oxidizing archaea in the deep ocean.</title>
        <authorList>
            <person name="Wang Y."/>
            <person name="Huang J.M."/>
            <person name="Cui G.J."/>
            <person name="Nunoura T."/>
            <person name="Takaki Y."/>
            <person name="Li W.L."/>
            <person name="Li J."/>
            <person name="Gao Z.M."/>
            <person name="Takai K."/>
            <person name="Zhang A.Q."/>
            <person name="Stepanauskas R."/>
        </authorList>
    </citation>
    <scope>NUCLEOTIDE SEQUENCE [LARGE SCALE GENOMIC DNA]</scope>
    <source>
        <strain evidence="1 2">F20</strain>
    </source>
</reference>
<accession>A0A7K4NQE4</accession>
<dbReference type="AlphaFoldDB" id="A0A7K4NQE4"/>
<sequence>MTYPFDGSSENPCQKCGLPMTTEEIQENTNEEPRCRKCTAMQQRLQDFRDHLDDDNYFMPDGCAEVGPGGVPYWEWYAYRVICDFEDAPAMIEDLKQMEKDNLSPEDYRKIIWLLTDALLYYKYSEEAFELPR</sequence>
<proteinExistence type="predicted"/>
<gene>
    <name evidence="1" type="ORF">HX833_03880</name>
</gene>
<dbReference type="EMBL" id="JACASX010000004">
    <property type="protein sequence ID" value="NWK05215.1"/>
    <property type="molecule type" value="Genomic_DNA"/>
</dbReference>
<evidence type="ECO:0000313" key="1">
    <source>
        <dbReference type="EMBL" id="NWK05215.1"/>
    </source>
</evidence>
<dbReference type="Proteomes" id="UP000526196">
    <property type="component" value="Unassembled WGS sequence"/>
</dbReference>
<organism evidence="1 2">
    <name type="scientific">Marine Group I thaumarchaeote</name>
    <dbReference type="NCBI Taxonomy" id="2511932"/>
    <lineage>
        <taxon>Archaea</taxon>
        <taxon>Nitrososphaerota</taxon>
        <taxon>Marine Group I</taxon>
    </lineage>
</organism>
<protein>
    <submittedName>
        <fullName evidence="1">Uncharacterized protein</fullName>
    </submittedName>
</protein>
<name>A0A7K4NQE4_9ARCH</name>
<comment type="caution">
    <text evidence="1">The sequence shown here is derived from an EMBL/GenBank/DDBJ whole genome shotgun (WGS) entry which is preliminary data.</text>
</comment>
<evidence type="ECO:0000313" key="2">
    <source>
        <dbReference type="Proteomes" id="UP000526196"/>
    </source>
</evidence>